<evidence type="ECO:0000313" key="2">
    <source>
        <dbReference type="Proteomes" id="UP000245086"/>
    </source>
</evidence>
<protein>
    <submittedName>
        <fullName evidence="1">Uncharacterized protein</fullName>
    </submittedName>
</protein>
<keyword evidence="2" id="KW-1185">Reference proteome</keyword>
<dbReference type="RefSeq" id="WP_108985896.1">
    <property type="nucleotide sequence ID" value="NZ_BFBR01000009.1"/>
</dbReference>
<name>A0A2P2EDA5_9PROT</name>
<dbReference type="Proteomes" id="UP000245086">
    <property type="component" value="Unassembled WGS sequence"/>
</dbReference>
<dbReference type="Pfam" id="PF15566">
    <property type="entry name" value="Imm32"/>
    <property type="match status" value="1"/>
</dbReference>
<evidence type="ECO:0000313" key="1">
    <source>
        <dbReference type="EMBL" id="GBF59045.1"/>
    </source>
</evidence>
<gene>
    <name evidence="1" type="ORF">PbB2_02737</name>
</gene>
<dbReference type="OrthoDB" id="8481783at2"/>
<proteinExistence type="predicted"/>
<accession>A0A2P2EDA5</accession>
<dbReference type="InterPro" id="IPR029083">
    <property type="entry name" value="Imm32"/>
</dbReference>
<sequence>MISIEYKPQEPYCQPDEIEMHLDAEGLRILLSELNLLQDGRTDHIHLMSEAWGGVDLVGQPRNQGFAIVHHMKILLRKDI</sequence>
<reference evidence="1 2" key="1">
    <citation type="journal article" date="2018" name="Genome Announc.">
        <title>Draft Genome Sequence of "Candidatus Phycosocius bacilliformis," an Alphaproteobacterial Ectosymbiont of the Hydrocarbon-Producing Green Alga Botryococcus braunii.</title>
        <authorList>
            <person name="Tanabe Y."/>
            <person name="Yamaguchi H."/>
            <person name="Watanabe M.M."/>
        </authorList>
    </citation>
    <scope>NUCLEOTIDE SEQUENCE [LARGE SCALE GENOMIC DNA]</scope>
    <source>
        <strain evidence="1 2">BOTRYCO-2</strain>
    </source>
</reference>
<dbReference type="EMBL" id="BFBR01000009">
    <property type="protein sequence ID" value="GBF59045.1"/>
    <property type="molecule type" value="Genomic_DNA"/>
</dbReference>
<organism evidence="1 2">
    <name type="scientific">Candidatus Phycosocius bacilliformis</name>
    <dbReference type="NCBI Taxonomy" id="1445552"/>
    <lineage>
        <taxon>Bacteria</taxon>
        <taxon>Pseudomonadati</taxon>
        <taxon>Pseudomonadota</taxon>
        <taxon>Alphaproteobacteria</taxon>
        <taxon>Caulobacterales</taxon>
        <taxon>Caulobacterales incertae sedis</taxon>
        <taxon>Candidatus Phycosocius</taxon>
    </lineage>
</organism>
<comment type="caution">
    <text evidence="1">The sequence shown here is derived from an EMBL/GenBank/DDBJ whole genome shotgun (WGS) entry which is preliminary data.</text>
</comment>
<dbReference type="AlphaFoldDB" id="A0A2P2EDA5"/>